<reference evidence="6 7" key="1">
    <citation type="submission" date="2018-03" db="EMBL/GenBank/DDBJ databases">
        <authorList>
            <person name="Fogelqvist J."/>
        </authorList>
    </citation>
    <scope>NUCLEOTIDE SEQUENCE [LARGE SCALE GENOMIC DNA]</scope>
</reference>
<dbReference type="SMART" id="SM00317">
    <property type="entry name" value="SET"/>
    <property type="match status" value="1"/>
</dbReference>
<name>A0A3P3YGF9_PLABS</name>
<proteinExistence type="predicted"/>
<evidence type="ECO:0000313" key="6">
    <source>
        <dbReference type="EMBL" id="SPQ99214.1"/>
    </source>
</evidence>
<dbReference type="InterPro" id="IPR046341">
    <property type="entry name" value="SET_dom_sf"/>
</dbReference>
<dbReference type="PROSITE" id="PS50280">
    <property type="entry name" value="SET"/>
    <property type="match status" value="1"/>
</dbReference>
<dbReference type="PANTHER" id="PTHR12350">
    <property type="entry name" value="HISTONE-LYSINE N-METHYLTRANSFERASE-RELATED"/>
    <property type="match status" value="1"/>
</dbReference>
<dbReference type="Pfam" id="PF00856">
    <property type="entry name" value="SET"/>
    <property type="match status" value="1"/>
</dbReference>
<evidence type="ECO:0008006" key="8">
    <source>
        <dbReference type="Google" id="ProtNLM"/>
    </source>
</evidence>
<dbReference type="Gene3D" id="2.170.270.10">
    <property type="entry name" value="SET domain"/>
    <property type="match status" value="1"/>
</dbReference>
<dbReference type="Proteomes" id="UP000290189">
    <property type="component" value="Unassembled WGS sequence"/>
</dbReference>
<dbReference type="InterPro" id="IPR003616">
    <property type="entry name" value="Post-SET_dom"/>
</dbReference>
<dbReference type="SUPFAM" id="SSF82199">
    <property type="entry name" value="SET domain"/>
    <property type="match status" value="1"/>
</dbReference>
<keyword evidence="3" id="KW-0949">S-adenosyl-L-methionine</keyword>
<keyword evidence="6" id="KW-0496">Mitochondrion</keyword>
<dbReference type="AlphaFoldDB" id="A0A3P3YGF9"/>
<sequence length="171" mass="18747">MSSSAIVDSPNTMIEGKQSQPVLFTFQHDGSGKFVVAEGPLKTGTTVFEEVGAVKSKPDKYTLQLDDNQHMLCSGPLIFCNHSCDPNCMARVFYGLVEIVTIRDVKKGEPITFDYNTTEWDMASPFDCMCGSANCKGRIAGFKNLTPAQQKSINKSFMSAFIREKALAIGE</sequence>
<organism evidence="6 7">
    <name type="scientific">Plasmodiophora brassicae</name>
    <name type="common">Clubroot disease agent</name>
    <dbReference type="NCBI Taxonomy" id="37360"/>
    <lineage>
        <taxon>Eukaryota</taxon>
        <taxon>Sar</taxon>
        <taxon>Rhizaria</taxon>
        <taxon>Endomyxa</taxon>
        <taxon>Phytomyxea</taxon>
        <taxon>Plasmodiophorida</taxon>
        <taxon>Plasmodiophoridae</taxon>
        <taxon>Plasmodiophora</taxon>
    </lineage>
</organism>
<feature type="domain" description="Post-SET" evidence="5">
    <location>
        <begin position="124"/>
        <end position="140"/>
    </location>
</feature>
<protein>
    <recommendedName>
        <fullName evidence="8">Post-SET domain-containing protein</fullName>
    </recommendedName>
</protein>
<evidence type="ECO:0000256" key="1">
    <source>
        <dbReference type="ARBA" id="ARBA00022603"/>
    </source>
</evidence>
<feature type="domain" description="SET" evidence="4">
    <location>
        <begin position="19"/>
        <end position="116"/>
    </location>
</feature>
<gene>
    <name evidence="6" type="ORF">PLBR_LOCUS6429</name>
</gene>
<keyword evidence="1" id="KW-0489">Methyltransferase</keyword>
<dbReference type="GO" id="GO:0032259">
    <property type="term" value="P:methylation"/>
    <property type="evidence" value="ECO:0007669"/>
    <property type="project" value="UniProtKB-KW"/>
</dbReference>
<geneLocation type="mitochondrion" evidence="6"/>
<evidence type="ECO:0000313" key="7">
    <source>
        <dbReference type="Proteomes" id="UP000290189"/>
    </source>
</evidence>
<evidence type="ECO:0000256" key="3">
    <source>
        <dbReference type="ARBA" id="ARBA00022691"/>
    </source>
</evidence>
<dbReference type="InterPro" id="IPR001214">
    <property type="entry name" value="SET_dom"/>
</dbReference>
<dbReference type="InterPro" id="IPR053201">
    <property type="entry name" value="Flavunoidine_N-MTase"/>
</dbReference>
<evidence type="ECO:0000259" key="5">
    <source>
        <dbReference type="PROSITE" id="PS50868"/>
    </source>
</evidence>
<keyword evidence="2" id="KW-0808">Transferase</keyword>
<dbReference type="PANTHER" id="PTHR12350:SF19">
    <property type="entry name" value="SET DOMAIN-CONTAINING PROTEIN"/>
    <property type="match status" value="1"/>
</dbReference>
<evidence type="ECO:0000256" key="2">
    <source>
        <dbReference type="ARBA" id="ARBA00022679"/>
    </source>
</evidence>
<dbReference type="GO" id="GO:0008168">
    <property type="term" value="F:methyltransferase activity"/>
    <property type="evidence" value="ECO:0007669"/>
    <property type="project" value="UniProtKB-KW"/>
</dbReference>
<dbReference type="EMBL" id="OVEO01000011">
    <property type="protein sequence ID" value="SPQ99214.1"/>
    <property type="molecule type" value="Genomic_DNA"/>
</dbReference>
<evidence type="ECO:0000259" key="4">
    <source>
        <dbReference type="PROSITE" id="PS50280"/>
    </source>
</evidence>
<accession>A0A3P3YGF9</accession>
<dbReference type="PROSITE" id="PS50868">
    <property type="entry name" value="POST_SET"/>
    <property type="match status" value="1"/>
</dbReference>